<comment type="caution">
    <text evidence="2">The sequence shown here is derived from an EMBL/GenBank/DDBJ whole genome shotgun (WGS) entry which is preliminary data.</text>
</comment>
<dbReference type="Proteomes" id="UP001497480">
    <property type="component" value="Unassembled WGS sequence"/>
</dbReference>
<dbReference type="EMBL" id="CAXHTB010000006">
    <property type="protein sequence ID" value="CAL0308089.1"/>
    <property type="molecule type" value="Genomic_DNA"/>
</dbReference>
<evidence type="ECO:0000313" key="3">
    <source>
        <dbReference type="Proteomes" id="UP001497480"/>
    </source>
</evidence>
<feature type="region of interest" description="Disordered" evidence="1">
    <location>
        <begin position="30"/>
        <end position="61"/>
    </location>
</feature>
<proteinExistence type="predicted"/>
<protein>
    <submittedName>
        <fullName evidence="2">Uncharacterized protein</fullName>
    </submittedName>
</protein>
<organism evidence="2 3">
    <name type="scientific">Lupinus luteus</name>
    <name type="common">European yellow lupine</name>
    <dbReference type="NCBI Taxonomy" id="3873"/>
    <lineage>
        <taxon>Eukaryota</taxon>
        <taxon>Viridiplantae</taxon>
        <taxon>Streptophyta</taxon>
        <taxon>Embryophyta</taxon>
        <taxon>Tracheophyta</taxon>
        <taxon>Spermatophyta</taxon>
        <taxon>Magnoliopsida</taxon>
        <taxon>eudicotyledons</taxon>
        <taxon>Gunneridae</taxon>
        <taxon>Pentapetalae</taxon>
        <taxon>rosids</taxon>
        <taxon>fabids</taxon>
        <taxon>Fabales</taxon>
        <taxon>Fabaceae</taxon>
        <taxon>Papilionoideae</taxon>
        <taxon>50 kb inversion clade</taxon>
        <taxon>genistoids sensu lato</taxon>
        <taxon>core genistoids</taxon>
        <taxon>Genisteae</taxon>
        <taxon>Lupinus</taxon>
    </lineage>
</organism>
<dbReference type="AlphaFoldDB" id="A0AAV1WFH4"/>
<keyword evidence="3" id="KW-1185">Reference proteome</keyword>
<accession>A0AAV1WFH4</accession>
<evidence type="ECO:0000256" key="1">
    <source>
        <dbReference type="SAM" id="MobiDB-lite"/>
    </source>
</evidence>
<evidence type="ECO:0000313" key="2">
    <source>
        <dbReference type="EMBL" id="CAL0308089.1"/>
    </source>
</evidence>
<reference evidence="2 3" key="1">
    <citation type="submission" date="2024-03" db="EMBL/GenBank/DDBJ databases">
        <authorList>
            <person name="Martinez-Hernandez J."/>
        </authorList>
    </citation>
    <scope>NUCLEOTIDE SEQUENCE [LARGE SCALE GENOMIC DNA]</scope>
</reference>
<name>A0AAV1WFH4_LUPLU</name>
<sequence>MQTFPELQPSLSIQDTTTCTTTTGICGMRVSGLGLDGGSRSSSISSSGYGSSGEAERASLP</sequence>
<feature type="compositionally biased region" description="Low complexity" evidence="1">
    <location>
        <begin position="38"/>
        <end position="53"/>
    </location>
</feature>
<gene>
    <name evidence="2" type="ORF">LLUT_LOCUS9149</name>
</gene>